<proteinExistence type="predicted"/>
<name>A0A0K6IXR0_9PROT</name>
<sequence length="81" mass="9181">MTLRIRQPQVTDTNGNALGTRLIRIEFDEQGPATVMHDGQRYDFTGKTGTHLKTGLAVREMATARDARLWISLDGEHLWED</sequence>
<dbReference type="OrthoDB" id="6058114at2"/>
<dbReference type="EMBL" id="CYHH01000013">
    <property type="protein sequence ID" value="CUB07883.1"/>
    <property type="molecule type" value="Genomic_DNA"/>
</dbReference>
<reference evidence="2" key="1">
    <citation type="submission" date="2015-08" db="EMBL/GenBank/DDBJ databases">
        <authorList>
            <person name="Babu N.S."/>
            <person name="Beckwith C.J."/>
            <person name="Beseler K.G."/>
            <person name="Brison A."/>
            <person name="Carone J.V."/>
            <person name="Caskin T.P."/>
            <person name="Diamond M."/>
            <person name="Durham M.E."/>
            <person name="Foxe J.M."/>
            <person name="Go M."/>
            <person name="Henderson B.A."/>
            <person name="Jones I.B."/>
            <person name="McGettigan J.A."/>
            <person name="Micheletti S.J."/>
            <person name="Nasrallah M.E."/>
            <person name="Ortiz D."/>
            <person name="Piller C.R."/>
            <person name="Privatt S.R."/>
            <person name="Schneider S.L."/>
            <person name="Sharp S."/>
            <person name="Smith T.C."/>
            <person name="Stanton J.D."/>
            <person name="Ullery H.E."/>
            <person name="Wilson R.J."/>
            <person name="Serrano M.G."/>
            <person name="Buck G."/>
            <person name="Lee V."/>
            <person name="Wang Y."/>
            <person name="Carvalho R."/>
            <person name="Voegtly L."/>
            <person name="Shi R."/>
            <person name="Duckworth R."/>
            <person name="Johnson A."/>
            <person name="Loviza R."/>
            <person name="Walstead R."/>
            <person name="Shah Z."/>
            <person name="Kiflezghi M."/>
            <person name="Wade K."/>
            <person name="Ball S.L."/>
            <person name="Bradley K.W."/>
            <person name="Asai D.J."/>
            <person name="Bowman C.A."/>
            <person name="Russell D.A."/>
            <person name="Pope W.H."/>
            <person name="Jacobs-Sera D."/>
            <person name="Hendrix R.W."/>
            <person name="Hatfull G.F."/>
        </authorList>
    </citation>
    <scope>NUCLEOTIDE SEQUENCE [LARGE SCALE GENOMIC DNA]</scope>
    <source>
        <strain evidence="2">JCM 19170</strain>
    </source>
</reference>
<dbReference type="AlphaFoldDB" id="A0A0K6IXR0"/>
<protein>
    <submittedName>
        <fullName evidence="1">Uncharacterized protein</fullName>
    </submittedName>
</protein>
<dbReference type="RefSeq" id="WP_019562355.1">
    <property type="nucleotide sequence ID" value="NZ_CYHH01000013.1"/>
</dbReference>
<accession>A0A0K6IXR0</accession>
<evidence type="ECO:0000313" key="2">
    <source>
        <dbReference type="Proteomes" id="UP000182108"/>
    </source>
</evidence>
<organism evidence="1 2">
    <name type="scientific">Tepidiphilus thermophilus</name>
    <dbReference type="NCBI Taxonomy" id="876478"/>
    <lineage>
        <taxon>Bacteria</taxon>
        <taxon>Pseudomonadati</taxon>
        <taxon>Pseudomonadota</taxon>
        <taxon>Hydrogenophilia</taxon>
        <taxon>Hydrogenophilales</taxon>
        <taxon>Hydrogenophilaceae</taxon>
        <taxon>Tepidiphilus</taxon>
    </lineage>
</organism>
<evidence type="ECO:0000313" key="1">
    <source>
        <dbReference type="EMBL" id="CUB07883.1"/>
    </source>
</evidence>
<keyword evidence="2" id="KW-1185">Reference proteome</keyword>
<gene>
    <name evidence="1" type="ORF">Ga0061068_11356</name>
</gene>
<dbReference type="Proteomes" id="UP000182108">
    <property type="component" value="Unassembled WGS sequence"/>
</dbReference>